<evidence type="ECO:0000313" key="2">
    <source>
        <dbReference type="Proteomes" id="UP000814140"/>
    </source>
</evidence>
<protein>
    <submittedName>
        <fullName evidence="1">Uncharacterized protein</fullName>
    </submittedName>
</protein>
<reference evidence="1" key="1">
    <citation type="submission" date="2021-03" db="EMBL/GenBank/DDBJ databases">
        <authorList>
            <consortium name="DOE Joint Genome Institute"/>
            <person name="Ahrendt S."/>
            <person name="Looney B.P."/>
            <person name="Miyauchi S."/>
            <person name="Morin E."/>
            <person name="Drula E."/>
            <person name="Courty P.E."/>
            <person name="Chicoki N."/>
            <person name="Fauchery L."/>
            <person name="Kohler A."/>
            <person name="Kuo A."/>
            <person name="Labutti K."/>
            <person name="Pangilinan J."/>
            <person name="Lipzen A."/>
            <person name="Riley R."/>
            <person name="Andreopoulos W."/>
            <person name="He G."/>
            <person name="Johnson J."/>
            <person name="Barry K.W."/>
            <person name="Grigoriev I.V."/>
            <person name="Nagy L."/>
            <person name="Hibbett D."/>
            <person name="Henrissat B."/>
            <person name="Matheny P.B."/>
            <person name="Labbe J."/>
            <person name="Martin F."/>
        </authorList>
    </citation>
    <scope>NUCLEOTIDE SEQUENCE</scope>
    <source>
        <strain evidence="1">HHB10654</strain>
    </source>
</reference>
<reference evidence="1" key="2">
    <citation type="journal article" date="2022" name="New Phytol.">
        <title>Evolutionary transition to the ectomycorrhizal habit in the genomes of a hyperdiverse lineage of mushroom-forming fungi.</title>
        <authorList>
            <person name="Looney B."/>
            <person name="Miyauchi S."/>
            <person name="Morin E."/>
            <person name="Drula E."/>
            <person name="Courty P.E."/>
            <person name="Kohler A."/>
            <person name="Kuo A."/>
            <person name="LaButti K."/>
            <person name="Pangilinan J."/>
            <person name="Lipzen A."/>
            <person name="Riley R."/>
            <person name="Andreopoulos W."/>
            <person name="He G."/>
            <person name="Johnson J."/>
            <person name="Nolan M."/>
            <person name="Tritt A."/>
            <person name="Barry K.W."/>
            <person name="Grigoriev I.V."/>
            <person name="Nagy L.G."/>
            <person name="Hibbett D."/>
            <person name="Henrissat B."/>
            <person name="Matheny P.B."/>
            <person name="Labbe J."/>
            <person name="Martin F.M."/>
        </authorList>
    </citation>
    <scope>NUCLEOTIDE SEQUENCE</scope>
    <source>
        <strain evidence="1">HHB10654</strain>
    </source>
</reference>
<proteinExistence type="predicted"/>
<evidence type="ECO:0000313" key="1">
    <source>
        <dbReference type="EMBL" id="KAI0059163.1"/>
    </source>
</evidence>
<accession>A0ACB8SSF5</accession>
<sequence length="1955" mass="200931">MNVAQLQPPTSSQVQRVALEAEDATPDFLSVRLVNKRFRVKLSPEPLNLSSFPSKGQLFTVANTLGWFVAVVNSGEGLALVASPVSDLRSQLVSSDNHSGAAFKPQRTLPLPSITPHYVIFACNDSRLLVGLTEGPVLVFDASSVCTPGSNEVGPIHSFPSTTSTAVRQMYSNPGDIPELVAVLREPDGNPSSQLVEILNVMTLQSSGGWRGGGTSESFPTSMSWSPKGKQIAIGLQSGDIITFSPAETGQAKSFIPRPQGAQNQAVIHTTWLSNPAFYTIYAPPGPLDPQVDQTHMIVSYDGKRNFATDTSLPLSLFPTGVRPPGAFTVVLRNWDPMKILLLVGDSTTADIGIVASVASSPTEDRWQRLSLEDGATPSMPLDNDSQETTMIGLELDLKATDPFGHVTPSGETVDVPPPPIVYAYASDGTIVGWYVINTRGTAYPGILSASPMATANPAPVNQDPAQTPNSFSQPSFGQSSAFKTPAFGQSSTSAFGTPAFGQPALGASGSAFGQAPSSFGQSSGSTFGQPSAFGQSASSPFGQASSSGGFGTFATANPTKFGQSAFNSVPAASLSPPEQIETSESTESMMSTDGGPGFGSLSLGGDSSDTAKSSLGSGGIFGTAASQPAQPAQPAQSNSGFSASRFSLSPGFGAFGNTANSQPKAEPAPASEPPKPSSAFGQTGFGSAPAFGRSGFGQPAFGQPAFGTPGFGTASPMSTTPQASPATANPPSTFGGGGFGSYASGVSSFAAAAKPAADAVPAWKTASDDKPASNASSVFGGGGGFAAYASGGTSMFGSDQKPQQGTPAAPSWKTSDGSAFASGSSAFAGPSASIASPPVNAGSPSTAQPSTPPAKSPFAPGPPAENTQPTPTFASSTTPTSSPAAADVPRMPTSLATPPSPASPPPAAEQSSPTKKSSSSPFGPSRFGNFSAKDSPFANPKPLDDDGGFARAASGSAQQTSLPIPATPGTVFGQPSIITPRQSAFGQPAFGQPSFGQPSFGSPATPATKTTTSSSTPVASVFSAFGGGTTAFGKPSSSGKSFSELLRESGQKEQVGDKGKDKEPTKPSSSVFEAPRMPGSPFGGPKAAPQSAFDPPRSAFGTTTPPSKVPLSSTSGNNDAATSSANSDTDEEDEKPDVKGKGKMPSKPSTEESFGDLSYSSTSATSSFVEIPSDAGHASEDEEEPATPNSDDEQDEGGQDIDDFLSEPYSDREDEDEEEEEEDEEDEGEEGGEASQGDSTDSLEKEKNVDGKSGPAAQSSKATPTPETPSPSPPPTPKPVKPSIRVEVSSPPPSEAKPKFAREQSTTPPGSPSKEANRSPSPLAQPTPVAASPSPSPTLGIGLGRPSTRPLRSSPLASEPVSGGDEGEVKGTARAKSPSPIPQKARPASPKIPFGSWGTSTSPSESKSSPFGESFKAPPTEAAATGSEKPLSPVSSRPKTPPALFGKTPFSTVTPSPTAASASAPAATVTPPPAVGLGSFKPGGFFGKPATPVTPPPATAGPFSLGKTTTIPTTTPTISPPVNSSTLGGGLGKPPGVTVTSPGWRPPVAADLFTPGAKASMTPPGPGLSLGHNAKPTSPPSSTAAPAPPLPKPGEQLLSLEFAHICNFVESELMGLGQAARLAASDTDNLVNPKTPMAFTYDKITRLGKDIKAHVGDLAHLAESRKEDLATIREFESNLLRAKTRKEEIVHFDKAKSDVEFAKMLKTRFLGPEHTELQTKLRRDIEDVNDRITKMEDTLATHKKDLSRVKTGKPGIKPPSIDTINKTVRNIELAIAQQQSEVNALAAHVSKLDLTGRESTLARDKRLREDISRRPLNVTPHVASTTAAALNAEQSAHRLKNALLAAREKPLLNTQATRAPAAPKAFVTPQKQPPAPASGSPPFHRQTEPNHDLSRSSRSRRTLHSKHPPPVLYPRSSVATPKPAAPAFDWGPLPGVPPKATLGADLRSFKKSGS</sequence>
<name>A0ACB8SSF5_9AGAM</name>
<keyword evidence="2" id="KW-1185">Reference proteome</keyword>
<comment type="caution">
    <text evidence="1">The sequence shown here is derived from an EMBL/GenBank/DDBJ whole genome shotgun (WGS) entry which is preliminary data.</text>
</comment>
<dbReference type="EMBL" id="MU277228">
    <property type="protein sequence ID" value="KAI0059163.1"/>
    <property type="molecule type" value="Genomic_DNA"/>
</dbReference>
<organism evidence="1 2">
    <name type="scientific">Artomyces pyxidatus</name>
    <dbReference type="NCBI Taxonomy" id="48021"/>
    <lineage>
        <taxon>Eukaryota</taxon>
        <taxon>Fungi</taxon>
        <taxon>Dikarya</taxon>
        <taxon>Basidiomycota</taxon>
        <taxon>Agaricomycotina</taxon>
        <taxon>Agaricomycetes</taxon>
        <taxon>Russulales</taxon>
        <taxon>Auriscalpiaceae</taxon>
        <taxon>Artomyces</taxon>
    </lineage>
</organism>
<gene>
    <name evidence="1" type="ORF">BV25DRAFT_1918637</name>
</gene>
<dbReference type="Proteomes" id="UP000814140">
    <property type="component" value="Unassembled WGS sequence"/>
</dbReference>